<comment type="caution">
    <text evidence="2">Lacks conserved residue(s) required for the propagation of feature annotation.</text>
</comment>
<dbReference type="InterPro" id="IPR000424">
    <property type="entry name" value="Primosome_PriB/ssb"/>
</dbReference>
<dbReference type="GO" id="GO:0006260">
    <property type="term" value="P:DNA replication"/>
    <property type="evidence" value="ECO:0007669"/>
    <property type="project" value="InterPro"/>
</dbReference>
<dbReference type="InterPro" id="IPR011344">
    <property type="entry name" value="ssDNA-bd"/>
</dbReference>
<dbReference type="AlphaFoldDB" id="A0A1G9PM64"/>
<evidence type="ECO:0000256" key="2">
    <source>
        <dbReference type="HAMAP-Rule" id="MF_00984"/>
    </source>
</evidence>
<proteinExistence type="inferred from homology"/>
<dbReference type="InterPro" id="IPR012340">
    <property type="entry name" value="NA-bd_OB-fold"/>
</dbReference>
<evidence type="ECO:0000256" key="3">
    <source>
        <dbReference type="PIRNR" id="PIRNR002070"/>
    </source>
</evidence>
<protein>
    <recommendedName>
        <fullName evidence="2 3">Single-stranded DNA-binding protein</fullName>
        <shortName evidence="2">SSB</shortName>
    </recommendedName>
</protein>
<evidence type="ECO:0000313" key="5">
    <source>
        <dbReference type="Proteomes" id="UP000199226"/>
    </source>
</evidence>
<accession>A0A1G9PM64</accession>
<evidence type="ECO:0000256" key="1">
    <source>
        <dbReference type="ARBA" id="ARBA00023125"/>
    </source>
</evidence>
<dbReference type="Gene3D" id="2.40.50.140">
    <property type="entry name" value="Nucleic acid-binding proteins"/>
    <property type="match status" value="1"/>
</dbReference>
<dbReference type="CDD" id="cd04496">
    <property type="entry name" value="SSB_OBF"/>
    <property type="match status" value="1"/>
</dbReference>
<dbReference type="Proteomes" id="UP000199226">
    <property type="component" value="Unassembled WGS sequence"/>
</dbReference>
<dbReference type="SUPFAM" id="SSF50249">
    <property type="entry name" value="Nucleic acid-binding proteins"/>
    <property type="match status" value="1"/>
</dbReference>
<dbReference type="GO" id="GO:0009295">
    <property type="term" value="C:nucleoid"/>
    <property type="evidence" value="ECO:0007669"/>
    <property type="project" value="TreeGrafter"/>
</dbReference>
<dbReference type="Pfam" id="PF00436">
    <property type="entry name" value="SSB"/>
    <property type="match status" value="1"/>
</dbReference>
<dbReference type="PANTHER" id="PTHR10302">
    <property type="entry name" value="SINGLE-STRANDED DNA-BINDING PROTEIN"/>
    <property type="match status" value="1"/>
</dbReference>
<name>A0A1G9PM64_9SPHI</name>
<dbReference type="GO" id="GO:0003697">
    <property type="term" value="F:single-stranded DNA binding"/>
    <property type="evidence" value="ECO:0007669"/>
    <property type="project" value="UniProtKB-UniRule"/>
</dbReference>
<dbReference type="HAMAP" id="MF_00984">
    <property type="entry name" value="SSB"/>
    <property type="match status" value="1"/>
</dbReference>
<comment type="subunit">
    <text evidence="2">Homotetramer.</text>
</comment>
<dbReference type="PROSITE" id="PS50935">
    <property type="entry name" value="SSB"/>
    <property type="match status" value="1"/>
</dbReference>
<dbReference type="NCBIfam" id="TIGR00621">
    <property type="entry name" value="ssb"/>
    <property type="match status" value="1"/>
</dbReference>
<organism evidence="4 5">
    <name type="scientific">Daejeonella rubra</name>
    <dbReference type="NCBI Taxonomy" id="990371"/>
    <lineage>
        <taxon>Bacteria</taxon>
        <taxon>Pseudomonadati</taxon>
        <taxon>Bacteroidota</taxon>
        <taxon>Sphingobacteriia</taxon>
        <taxon>Sphingobacteriales</taxon>
        <taxon>Sphingobacteriaceae</taxon>
        <taxon>Daejeonella</taxon>
    </lineage>
</organism>
<evidence type="ECO:0000313" key="4">
    <source>
        <dbReference type="EMBL" id="SDL99794.1"/>
    </source>
</evidence>
<gene>
    <name evidence="4" type="ORF">SAMN05421813_104190</name>
</gene>
<keyword evidence="1 2" id="KW-0238">DNA-binding</keyword>
<dbReference type="STRING" id="990371.SAMN05421813_104190"/>
<sequence>MSNLRNSVRLMGFLGNDPEVKTIGEKKKVANISIATNDSYKNDKGEKVEETQWHNLVLWDRLAGLAENYLRKGSEISVEGKLTSRSYTDKEGVKRYVTEILVSDLQMLGKKP</sequence>
<keyword evidence="5" id="KW-1185">Reference proteome</keyword>
<dbReference type="RefSeq" id="WP_090701006.1">
    <property type="nucleotide sequence ID" value="NZ_FNHH01000004.1"/>
</dbReference>
<dbReference type="EMBL" id="FNHH01000004">
    <property type="protein sequence ID" value="SDL99794.1"/>
    <property type="molecule type" value="Genomic_DNA"/>
</dbReference>
<dbReference type="PIRSF" id="PIRSF002070">
    <property type="entry name" value="SSB"/>
    <property type="match status" value="1"/>
</dbReference>
<dbReference type="OrthoDB" id="9809878at2"/>
<reference evidence="5" key="1">
    <citation type="submission" date="2016-10" db="EMBL/GenBank/DDBJ databases">
        <authorList>
            <person name="Varghese N."/>
            <person name="Submissions S."/>
        </authorList>
    </citation>
    <scope>NUCLEOTIDE SEQUENCE [LARGE SCALE GENOMIC DNA]</scope>
    <source>
        <strain evidence="5">DSM 24536</strain>
    </source>
</reference>
<dbReference type="PANTHER" id="PTHR10302:SF0">
    <property type="entry name" value="SINGLE-STRANDED DNA-BINDING PROTEIN, MITOCHONDRIAL"/>
    <property type="match status" value="1"/>
</dbReference>